<feature type="modified residue" description="N6-(pyridoxal phosphate)lysine" evidence="12">
    <location>
        <position position="200"/>
    </location>
</feature>
<comment type="catalytic activity">
    <reaction evidence="10 12">
        <text>4-(phosphooxy)-L-threonine + 2-oxoglutarate = (R)-3-hydroxy-2-oxo-4-phosphooxybutanoate + L-glutamate</text>
        <dbReference type="Rhea" id="RHEA:16573"/>
        <dbReference type="ChEBI" id="CHEBI:16810"/>
        <dbReference type="ChEBI" id="CHEBI:29985"/>
        <dbReference type="ChEBI" id="CHEBI:58452"/>
        <dbReference type="ChEBI" id="CHEBI:58538"/>
        <dbReference type="EC" id="2.6.1.52"/>
    </reaction>
</comment>
<keyword evidence="12" id="KW-0963">Cytoplasm</keyword>
<evidence type="ECO:0000256" key="13">
    <source>
        <dbReference type="RuleBase" id="RU004505"/>
    </source>
</evidence>
<dbReference type="InterPro" id="IPR000192">
    <property type="entry name" value="Aminotrans_V_dom"/>
</dbReference>
<evidence type="ECO:0000256" key="6">
    <source>
        <dbReference type="ARBA" id="ARBA00022679"/>
    </source>
</evidence>
<dbReference type="UniPathway" id="UPA00135">
    <property type="reaction ID" value="UER00197"/>
</dbReference>
<dbReference type="InterPro" id="IPR015424">
    <property type="entry name" value="PyrdxlP-dep_Trfase"/>
</dbReference>
<dbReference type="PROSITE" id="PS00595">
    <property type="entry name" value="AA_TRANSFER_CLASS_5"/>
    <property type="match status" value="1"/>
</dbReference>
<dbReference type="InterPro" id="IPR015422">
    <property type="entry name" value="PyrdxlP-dep_Trfase_small"/>
</dbReference>
<dbReference type="EMBL" id="QWLL01000030">
    <property type="protein sequence ID" value="RII77362.1"/>
    <property type="molecule type" value="Genomic_DNA"/>
</dbReference>
<dbReference type="PANTHER" id="PTHR43247">
    <property type="entry name" value="PHOSPHOSERINE AMINOTRANSFERASE"/>
    <property type="match status" value="1"/>
</dbReference>
<comment type="function">
    <text evidence="12">Catalyzes the reversible conversion of 3-phosphohydroxypyruvate to phosphoserine and of 3-hydroxy-2-oxo-4-phosphonooxybutanoate to phosphohydroxythreonine.</text>
</comment>
<dbReference type="NCBIfam" id="TIGR01364">
    <property type="entry name" value="serC_1"/>
    <property type="match status" value="1"/>
</dbReference>
<comment type="catalytic activity">
    <reaction evidence="11 12 13">
        <text>O-phospho-L-serine + 2-oxoglutarate = 3-phosphooxypyruvate + L-glutamate</text>
        <dbReference type="Rhea" id="RHEA:14329"/>
        <dbReference type="ChEBI" id="CHEBI:16810"/>
        <dbReference type="ChEBI" id="CHEBI:18110"/>
        <dbReference type="ChEBI" id="CHEBI:29985"/>
        <dbReference type="ChEBI" id="CHEBI:57524"/>
        <dbReference type="EC" id="2.6.1.52"/>
    </reaction>
</comment>
<evidence type="ECO:0000259" key="14">
    <source>
        <dbReference type="Pfam" id="PF00266"/>
    </source>
</evidence>
<dbReference type="GO" id="GO:0005737">
    <property type="term" value="C:cytoplasm"/>
    <property type="evidence" value="ECO:0007669"/>
    <property type="project" value="UniProtKB-SubCell"/>
</dbReference>
<comment type="caution">
    <text evidence="15">The sequence shown here is derived from an EMBL/GenBank/DDBJ whole genome shotgun (WGS) entry which is preliminary data.</text>
</comment>
<dbReference type="SUPFAM" id="SSF53383">
    <property type="entry name" value="PLP-dependent transferases"/>
    <property type="match status" value="1"/>
</dbReference>
<keyword evidence="7 12" id="KW-0663">Pyridoxal phosphate</keyword>
<sequence>MAFATRSPNFSAGPAALPEPVLGQIKDELLNWRNTGASVMEVSHRSEVFIEMARQMERDLRDLLSIPENYKVLFLQGGGAMQFAQIPMNLAGPGQVADYVDTGHWASKAVSVAKQFVDVRVVAGVAATDQKVLPREKDWRISKSPAYLHYTANETIDGLEFHWVPEVDDSIPLVGDFSANILSGPLDVTRFGLIYAGAQKNIGPSGMTLVIVREDLFGRAHAYCPDILNYEVLAKSESMYNTPATFAWYASSLVFQWIKNEGGLEEMRRRSLRKQELLYRQIDSTGFYTNDVAASDRSYMNVPFRILEQRLEEVFLTVAAENGLLGLKGHRAKGGIRASIYNAVPEEAVQELVDYMVDFERRYG</sequence>
<feature type="binding site" evidence="12">
    <location>
        <begin position="241"/>
        <end position="242"/>
    </location>
    <ligand>
        <name>pyridoxal 5'-phosphate</name>
        <dbReference type="ChEBI" id="CHEBI:597326"/>
    </ligand>
</feature>
<dbReference type="PIRSF" id="PIRSF000525">
    <property type="entry name" value="SerC"/>
    <property type="match status" value="1"/>
</dbReference>
<evidence type="ECO:0000256" key="1">
    <source>
        <dbReference type="ARBA" id="ARBA00004915"/>
    </source>
</evidence>
<dbReference type="GO" id="GO:0030170">
    <property type="term" value="F:pyridoxal phosphate binding"/>
    <property type="evidence" value="ECO:0007669"/>
    <property type="project" value="UniProtKB-UniRule"/>
</dbReference>
<dbReference type="UniPathway" id="UPA00244">
    <property type="reaction ID" value="UER00311"/>
</dbReference>
<protein>
    <recommendedName>
        <fullName evidence="12">Phosphoserine aminotransferase</fullName>
        <ecNumber evidence="12">2.6.1.52</ecNumber>
    </recommendedName>
    <alternativeName>
        <fullName evidence="12">Phosphohydroxythreonine aminotransferase</fullName>
        <shortName evidence="12">PSAT</shortName>
    </alternativeName>
</protein>
<keyword evidence="8 12" id="KW-0664">Pyridoxine biosynthesis</keyword>
<feature type="binding site" evidence="12">
    <location>
        <position position="45"/>
    </location>
    <ligand>
        <name>L-glutamate</name>
        <dbReference type="ChEBI" id="CHEBI:29985"/>
    </ligand>
</feature>
<dbReference type="EC" id="2.6.1.52" evidence="12"/>
<dbReference type="Gene3D" id="3.40.640.10">
    <property type="entry name" value="Type I PLP-dependent aspartate aminotransferase-like (Major domain)"/>
    <property type="match status" value="1"/>
</dbReference>
<accession>A0A399M6E6</accession>
<dbReference type="InterPro" id="IPR015421">
    <property type="entry name" value="PyrdxlP-dep_Trfase_major"/>
</dbReference>
<dbReference type="RefSeq" id="WP_119369917.1">
    <property type="nucleotide sequence ID" value="NZ_QWLL01000030.1"/>
</dbReference>
<keyword evidence="5 12" id="KW-0028">Amino-acid biosynthesis</keyword>
<evidence type="ECO:0000313" key="16">
    <source>
        <dbReference type="Proteomes" id="UP000265875"/>
    </source>
</evidence>
<dbReference type="NCBIfam" id="NF003764">
    <property type="entry name" value="PRK05355.1"/>
    <property type="match status" value="1"/>
</dbReference>
<evidence type="ECO:0000256" key="4">
    <source>
        <dbReference type="ARBA" id="ARBA00022576"/>
    </source>
</evidence>
<feature type="binding site" evidence="12">
    <location>
        <position position="176"/>
    </location>
    <ligand>
        <name>pyridoxal 5'-phosphate</name>
        <dbReference type="ChEBI" id="CHEBI:597326"/>
    </ligand>
</feature>
<organism evidence="15 16">
    <name type="scientific">Pseudomonas monteilii</name>
    <dbReference type="NCBI Taxonomy" id="76759"/>
    <lineage>
        <taxon>Bacteria</taxon>
        <taxon>Pseudomonadati</taxon>
        <taxon>Pseudomonadota</taxon>
        <taxon>Gammaproteobacteria</taxon>
        <taxon>Pseudomonadales</taxon>
        <taxon>Pseudomonadaceae</taxon>
        <taxon>Pseudomonas</taxon>
    </lineage>
</organism>
<comment type="subcellular location">
    <subcellularLocation>
        <location evidence="12">Cytoplasm</location>
    </subcellularLocation>
</comment>
<keyword evidence="4 12" id="KW-0032">Aminotransferase</keyword>
<comment type="pathway">
    <text evidence="2 12 13">Amino-acid biosynthesis; L-serine biosynthesis; L-serine from 3-phospho-D-glycerate: step 2/3.</text>
</comment>
<name>A0A399M6E6_9PSED</name>
<dbReference type="FunFam" id="3.40.640.10:FF:000010">
    <property type="entry name" value="Phosphoserine aminotransferase"/>
    <property type="match status" value="1"/>
</dbReference>
<keyword evidence="6 12" id="KW-0808">Transferase</keyword>
<evidence type="ECO:0000256" key="2">
    <source>
        <dbReference type="ARBA" id="ARBA00005099"/>
    </source>
</evidence>
<feature type="domain" description="Aminotransferase class V" evidence="14">
    <location>
        <begin position="9"/>
        <end position="352"/>
    </location>
</feature>
<comment type="caution">
    <text evidence="12">Lacks conserved residue(s) required for the propagation of feature annotation.</text>
</comment>
<dbReference type="PANTHER" id="PTHR43247:SF1">
    <property type="entry name" value="PHOSPHOSERINE AMINOTRANSFERASE"/>
    <property type="match status" value="1"/>
</dbReference>
<dbReference type="FunFam" id="3.90.1150.10:FF:000006">
    <property type="entry name" value="Phosphoserine aminotransferase"/>
    <property type="match status" value="1"/>
</dbReference>
<dbReference type="Gene3D" id="3.90.1150.10">
    <property type="entry name" value="Aspartate Aminotransferase, domain 1"/>
    <property type="match status" value="1"/>
</dbReference>
<evidence type="ECO:0000256" key="8">
    <source>
        <dbReference type="ARBA" id="ARBA00023096"/>
    </source>
</evidence>
<evidence type="ECO:0000256" key="7">
    <source>
        <dbReference type="ARBA" id="ARBA00022898"/>
    </source>
</evidence>
<evidence type="ECO:0000256" key="12">
    <source>
        <dbReference type="HAMAP-Rule" id="MF_00160"/>
    </source>
</evidence>
<dbReference type="AlphaFoldDB" id="A0A399M6E6"/>
<comment type="similarity">
    <text evidence="3 12">Belongs to the class-V pyridoxal-phosphate-dependent aminotransferase family. SerC subfamily.</text>
</comment>
<gene>
    <name evidence="12" type="primary">serC</name>
    <name evidence="15" type="ORF">D0894_12180</name>
</gene>
<evidence type="ECO:0000256" key="9">
    <source>
        <dbReference type="ARBA" id="ARBA00023299"/>
    </source>
</evidence>
<keyword evidence="9 12" id="KW-0718">Serine biosynthesis</keyword>
<evidence type="ECO:0000256" key="10">
    <source>
        <dbReference type="ARBA" id="ARBA00047630"/>
    </source>
</evidence>
<reference evidence="15 16" key="1">
    <citation type="submission" date="2018-08" db="EMBL/GenBank/DDBJ databases">
        <title>Draft genome sequence of the cyanotroph, Pseudomonas monteilii BCN3.</title>
        <authorList>
            <person name="Jones L.B."/>
            <person name="Kunz D.A."/>
        </authorList>
    </citation>
    <scope>NUCLEOTIDE SEQUENCE [LARGE SCALE GENOMIC DNA]</scope>
    <source>
        <strain evidence="15 16">BCN3</strain>
    </source>
</reference>
<dbReference type="InterPro" id="IPR020578">
    <property type="entry name" value="Aminotrans_V_PyrdxlP_BS"/>
</dbReference>
<comment type="cofactor">
    <cofactor evidence="12">
        <name>pyridoxal 5'-phosphate</name>
        <dbReference type="ChEBI" id="CHEBI:597326"/>
    </cofactor>
    <text evidence="12">Binds 1 pyridoxal phosphate per subunit.</text>
</comment>
<comment type="pathway">
    <text evidence="1 12">Cofactor biosynthesis; pyridoxine 5'-phosphate biosynthesis; pyridoxine 5'-phosphate from D-erythrose 4-phosphate: step 3/5.</text>
</comment>
<dbReference type="Proteomes" id="UP000265875">
    <property type="component" value="Unassembled WGS sequence"/>
</dbReference>
<feature type="binding site" evidence="12">
    <location>
        <position position="105"/>
    </location>
    <ligand>
        <name>pyridoxal 5'-phosphate</name>
        <dbReference type="ChEBI" id="CHEBI:597326"/>
    </ligand>
</feature>
<dbReference type="GO" id="GO:0006564">
    <property type="term" value="P:L-serine biosynthetic process"/>
    <property type="evidence" value="ECO:0007669"/>
    <property type="project" value="UniProtKB-UniRule"/>
</dbReference>
<feature type="binding site" evidence="12">
    <location>
        <position position="199"/>
    </location>
    <ligand>
        <name>pyridoxal 5'-phosphate</name>
        <dbReference type="ChEBI" id="CHEBI:597326"/>
    </ligand>
</feature>
<dbReference type="HAMAP" id="MF_00160">
    <property type="entry name" value="SerC_aminotrans_5"/>
    <property type="match status" value="1"/>
</dbReference>
<evidence type="ECO:0000313" key="15">
    <source>
        <dbReference type="EMBL" id="RII77362.1"/>
    </source>
</evidence>
<dbReference type="InterPro" id="IPR022278">
    <property type="entry name" value="Pser_aminoTfrase"/>
</dbReference>
<proteinExistence type="inferred from homology"/>
<evidence type="ECO:0000256" key="11">
    <source>
        <dbReference type="ARBA" id="ARBA00049007"/>
    </source>
</evidence>
<dbReference type="GO" id="GO:0004648">
    <property type="term" value="F:O-phospho-L-serine:2-oxoglutarate aminotransferase activity"/>
    <property type="evidence" value="ECO:0007669"/>
    <property type="project" value="UniProtKB-UniRule"/>
</dbReference>
<evidence type="ECO:0000256" key="5">
    <source>
        <dbReference type="ARBA" id="ARBA00022605"/>
    </source>
</evidence>
<dbReference type="Pfam" id="PF00266">
    <property type="entry name" value="Aminotran_5"/>
    <property type="match status" value="1"/>
</dbReference>
<feature type="binding site" evidence="12">
    <location>
        <position position="155"/>
    </location>
    <ligand>
        <name>pyridoxal 5'-phosphate</name>
        <dbReference type="ChEBI" id="CHEBI:597326"/>
    </ligand>
</feature>
<dbReference type="GO" id="GO:0008615">
    <property type="term" value="P:pyridoxine biosynthetic process"/>
    <property type="evidence" value="ECO:0007669"/>
    <property type="project" value="UniProtKB-UniRule"/>
</dbReference>
<comment type="subunit">
    <text evidence="12">Homodimer.</text>
</comment>
<evidence type="ECO:0000256" key="3">
    <source>
        <dbReference type="ARBA" id="ARBA00006904"/>
    </source>
</evidence>